<evidence type="ECO:0000256" key="16">
    <source>
        <dbReference type="PIRSR" id="PIRSR600829-2"/>
    </source>
</evidence>
<dbReference type="GO" id="GO:0016301">
    <property type="term" value="F:kinase activity"/>
    <property type="evidence" value="ECO:0007669"/>
    <property type="project" value="UniProtKB-KW"/>
</dbReference>
<evidence type="ECO:0000256" key="15">
    <source>
        <dbReference type="PIRSR" id="PIRSR600829-1"/>
    </source>
</evidence>
<evidence type="ECO:0000256" key="3">
    <source>
        <dbReference type="ARBA" id="ARBA00022475"/>
    </source>
</evidence>
<comment type="similarity">
    <text evidence="2">Belongs to the bacterial diacylglycerol kinase family.</text>
</comment>
<dbReference type="EMBL" id="AZEC01000005">
    <property type="protein sequence ID" value="KRL13108.1"/>
    <property type="molecule type" value="Genomic_DNA"/>
</dbReference>
<dbReference type="PANTHER" id="PTHR34299:SF1">
    <property type="entry name" value="DIACYLGLYCEROL KINASE"/>
    <property type="match status" value="1"/>
</dbReference>
<evidence type="ECO:0000256" key="12">
    <source>
        <dbReference type="ARBA" id="ARBA00023136"/>
    </source>
</evidence>
<protein>
    <recommendedName>
        <fullName evidence="22">Diacylglycerol kinase</fullName>
    </recommendedName>
</protein>
<evidence type="ECO:0000313" key="21">
    <source>
        <dbReference type="Proteomes" id="UP000051330"/>
    </source>
</evidence>
<feature type="binding site" evidence="17">
    <location>
        <begin position="99"/>
        <end position="100"/>
    </location>
    <ligand>
        <name>ATP</name>
        <dbReference type="ChEBI" id="CHEBI:30616"/>
    </ligand>
</feature>
<keyword evidence="4" id="KW-0444">Lipid biosynthesis</keyword>
<evidence type="ECO:0000256" key="8">
    <source>
        <dbReference type="ARBA" id="ARBA00022777"/>
    </source>
</evidence>
<feature type="binding site" evidence="17">
    <location>
        <position position="80"/>
    </location>
    <ligand>
        <name>ATP</name>
        <dbReference type="ChEBI" id="CHEBI:30616"/>
    </ligand>
</feature>
<dbReference type="InterPro" id="IPR036945">
    <property type="entry name" value="DAGK_sf"/>
</dbReference>
<reference evidence="20 21" key="1">
    <citation type="journal article" date="2015" name="Genome Announc.">
        <title>Expanding the biotechnology potential of lactobacilli through comparative genomics of 213 strains and associated genera.</title>
        <authorList>
            <person name="Sun Z."/>
            <person name="Harris H.M."/>
            <person name="McCann A."/>
            <person name="Guo C."/>
            <person name="Argimon S."/>
            <person name="Zhang W."/>
            <person name="Yang X."/>
            <person name="Jeffery I.B."/>
            <person name="Cooney J.C."/>
            <person name="Kagawa T.F."/>
            <person name="Liu W."/>
            <person name="Song Y."/>
            <person name="Salvetti E."/>
            <person name="Wrobel A."/>
            <person name="Rasinkangas P."/>
            <person name="Parkhill J."/>
            <person name="Rea M.C."/>
            <person name="O'Sullivan O."/>
            <person name="Ritari J."/>
            <person name="Douillard F.P."/>
            <person name="Paul Ross R."/>
            <person name="Yang R."/>
            <person name="Briner A.E."/>
            <person name="Felis G.E."/>
            <person name="de Vos W.M."/>
            <person name="Barrangou R."/>
            <person name="Klaenhammer T.R."/>
            <person name="Caufield P.W."/>
            <person name="Cui Y."/>
            <person name="Zhang H."/>
            <person name="O'Toole P.W."/>
        </authorList>
    </citation>
    <scope>NUCLEOTIDE SEQUENCE [LARGE SCALE GENOMIC DNA]</scope>
    <source>
        <strain evidence="20 21">DSM 12744</strain>
    </source>
</reference>
<keyword evidence="3" id="KW-1003">Cell membrane</keyword>
<keyword evidence="12 19" id="KW-0472">Membrane</keyword>
<dbReference type="GO" id="GO:0005886">
    <property type="term" value="C:plasma membrane"/>
    <property type="evidence" value="ECO:0007669"/>
    <property type="project" value="UniProtKB-SubCell"/>
</dbReference>
<dbReference type="RefSeq" id="WP_162261492.1">
    <property type="nucleotide sequence ID" value="NZ_AZEC01000005.1"/>
</dbReference>
<evidence type="ECO:0000256" key="5">
    <source>
        <dbReference type="ARBA" id="ARBA00022679"/>
    </source>
</evidence>
<feature type="transmembrane region" description="Helical" evidence="19">
    <location>
        <begin position="62"/>
        <end position="83"/>
    </location>
</feature>
<name>A0A0R1N452_9LACO</name>
<evidence type="ECO:0000256" key="4">
    <source>
        <dbReference type="ARBA" id="ARBA00022516"/>
    </source>
</evidence>
<evidence type="ECO:0000256" key="7">
    <source>
        <dbReference type="ARBA" id="ARBA00022741"/>
    </source>
</evidence>
<keyword evidence="9 17" id="KW-0067">ATP-binding</keyword>
<accession>A0A0R1N452</accession>
<keyword evidence="13" id="KW-0594">Phospholipid biosynthesis</keyword>
<evidence type="ECO:0000256" key="10">
    <source>
        <dbReference type="ARBA" id="ARBA00022989"/>
    </source>
</evidence>
<feature type="binding site" evidence="16">
    <location>
        <position position="73"/>
    </location>
    <ligand>
        <name>substrate</name>
    </ligand>
</feature>
<feature type="transmembrane region" description="Helical" evidence="19">
    <location>
        <begin position="104"/>
        <end position="129"/>
    </location>
</feature>
<organism evidence="20 21">
    <name type="scientific">Schleiferilactobacillus perolens DSM 12744</name>
    <dbReference type="NCBI Taxonomy" id="1423792"/>
    <lineage>
        <taxon>Bacteria</taxon>
        <taxon>Bacillati</taxon>
        <taxon>Bacillota</taxon>
        <taxon>Bacilli</taxon>
        <taxon>Lactobacillales</taxon>
        <taxon>Lactobacillaceae</taxon>
        <taxon>Schleiferilactobacillus</taxon>
    </lineage>
</organism>
<evidence type="ECO:0000256" key="13">
    <source>
        <dbReference type="ARBA" id="ARBA00023209"/>
    </source>
</evidence>
<sequence>MASPVKQTDKNHSFAQSLSHAWAGVRIALREERNLRRDAAGFILVAVAASVLHAGLADWLWLMAAVWLVIFAELSNTLIENLVDFVTRGAFSPQAKKIKDLSAGIVLLTAFFAVLVGIVVFIPLLWAAFH</sequence>
<proteinExistence type="inferred from homology"/>
<evidence type="ECO:0000256" key="6">
    <source>
        <dbReference type="ARBA" id="ARBA00022692"/>
    </source>
</evidence>
<evidence type="ECO:0000313" key="20">
    <source>
        <dbReference type="EMBL" id="KRL13108.1"/>
    </source>
</evidence>
<dbReference type="GO" id="GO:0005524">
    <property type="term" value="F:ATP binding"/>
    <property type="evidence" value="ECO:0007669"/>
    <property type="project" value="UniProtKB-KW"/>
</dbReference>
<keyword evidence="18" id="KW-0479">Metal-binding</keyword>
<feature type="transmembrane region" description="Helical" evidence="19">
    <location>
        <begin position="39"/>
        <end position="56"/>
    </location>
</feature>
<keyword evidence="7 17" id="KW-0547">Nucleotide-binding</keyword>
<feature type="active site" description="Proton acceptor" evidence="15">
    <location>
        <position position="73"/>
    </location>
</feature>
<keyword evidence="11" id="KW-0443">Lipid metabolism</keyword>
<comment type="caution">
    <text evidence="20">The sequence shown here is derived from an EMBL/GenBank/DDBJ whole genome shotgun (WGS) entry which is preliminary data.</text>
</comment>
<dbReference type="Proteomes" id="UP000051330">
    <property type="component" value="Unassembled WGS sequence"/>
</dbReference>
<dbReference type="GO" id="GO:0008654">
    <property type="term" value="P:phospholipid biosynthetic process"/>
    <property type="evidence" value="ECO:0007669"/>
    <property type="project" value="UniProtKB-KW"/>
</dbReference>
<keyword evidence="21" id="KW-1185">Reference proteome</keyword>
<evidence type="ECO:0000256" key="11">
    <source>
        <dbReference type="ARBA" id="ARBA00023098"/>
    </source>
</evidence>
<keyword evidence="10 19" id="KW-1133">Transmembrane helix</keyword>
<keyword evidence="6 19" id="KW-0812">Transmembrane</keyword>
<comment type="subcellular location">
    <subcellularLocation>
        <location evidence="1">Cell membrane</location>
        <topology evidence="1">Multi-pass membrane protein</topology>
    </subcellularLocation>
</comment>
<feature type="binding site" evidence="18">
    <location>
        <position position="32"/>
    </location>
    <ligand>
        <name>a divalent metal cation</name>
        <dbReference type="ChEBI" id="CHEBI:60240"/>
    </ligand>
</feature>
<dbReference type="AlphaFoldDB" id="A0A0R1N452"/>
<keyword evidence="14" id="KW-1208">Phospholipid metabolism</keyword>
<dbReference type="InterPro" id="IPR000829">
    <property type="entry name" value="DAGK"/>
</dbReference>
<evidence type="ECO:0000256" key="2">
    <source>
        <dbReference type="ARBA" id="ARBA00005967"/>
    </source>
</evidence>
<feature type="binding site" evidence="17">
    <location>
        <position position="32"/>
    </location>
    <ligand>
        <name>ATP</name>
        <dbReference type="ChEBI" id="CHEBI:30616"/>
    </ligand>
</feature>
<dbReference type="GO" id="GO:0046872">
    <property type="term" value="F:metal ion binding"/>
    <property type="evidence" value="ECO:0007669"/>
    <property type="project" value="UniProtKB-KW"/>
</dbReference>
<dbReference type="STRING" id="1423792.FD09_GL002652"/>
<dbReference type="PANTHER" id="PTHR34299">
    <property type="entry name" value="DIACYLGLYCEROL KINASE"/>
    <property type="match status" value="1"/>
</dbReference>
<keyword evidence="18" id="KW-0460">Magnesium</keyword>
<evidence type="ECO:0000256" key="14">
    <source>
        <dbReference type="ARBA" id="ARBA00023264"/>
    </source>
</evidence>
<keyword evidence="8" id="KW-0418">Kinase</keyword>
<dbReference type="InterPro" id="IPR033717">
    <property type="entry name" value="UDPK"/>
</dbReference>
<gene>
    <name evidence="20" type="ORF">FD09_GL002652</name>
</gene>
<dbReference type="Gene3D" id="1.10.287.3610">
    <property type="match status" value="1"/>
</dbReference>
<dbReference type="CDD" id="cd14265">
    <property type="entry name" value="UDPK_IM_like"/>
    <property type="match status" value="1"/>
</dbReference>
<evidence type="ECO:0000256" key="1">
    <source>
        <dbReference type="ARBA" id="ARBA00004651"/>
    </source>
</evidence>
<feature type="binding site" evidence="18">
    <location>
        <position position="80"/>
    </location>
    <ligand>
        <name>a divalent metal cation</name>
        <dbReference type="ChEBI" id="CHEBI:60240"/>
    </ligand>
</feature>
<comment type="cofactor">
    <cofactor evidence="18">
        <name>Mg(2+)</name>
        <dbReference type="ChEBI" id="CHEBI:18420"/>
    </cofactor>
    <text evidence="18">Mn(2+), Zn(2+), Cd(2+) and Co(2+) support activity to lesser extents.</text>
</comment>
<evidence type="ECO:0000256" key="9">
    <source>
        <dbReference type="ARBA" id="ARBA00022840"/>
    </source>
</evidence>
<evidence type="ECO:0000256" key="18">
    <source>
        <dbReference type="PIRSR" id="PIRSR600829-4"/>
    </source>
</evidence>
<evidence type="ECO:0000256" key="19">
    <source>
        <dbReference type="SAM" id="Phobius"/>
    </source>
</evidence>
<evidence type="ECO:0000256" key="17">
    <source>
        <dbReference type="PIRSR" id="PIRSR600829-3"/>
    </source>
</evidence>
<evidence type="ECO:0008006" key="22">
    <source>
        <dbReference type="Google" id="ProtNLM"/>
    </source>
</evidence>
<dbReference type="PATRIC" id="fig|1423792.3.peg.2703"/>
<keyword evidence="5" id="KW-0808">Transferase</keyword>
<dbReference type="Pfam" id="PF01219">
    <property type="entry name" value="DAGK_prokar"/>
    <property type="match status" value="1"/>
</dbReference>